<feature type="compositionally biased region" description="Polar residues" evidence="4">
    <location>
        <begin position="173"/>
        <end position="190"/>
    </location>
</feature>
<sequence length="424" mass="46794">MTNFRGAGAYPSPTHHCSPGRRPSLGSLYEQTQSMSSSSSPHNHVGGHAPGNGHDKGGLNSLNLGFLKGLTEKRTTRDGQPVKRRGPKPDSKPALTRRQELNRQAQRTHRERKELYIKALEDEVLRLKEVYSTVSQDKAKLAEENRQLKSLLGQNGLSPAPPSARDELPSNPSPSLGYTSSASVSGNSYAPGSAATAYTPPLTSQSTAPSLSASSHMVGIQQHQHSHQRQHSRNVSQQQSLATRVDYEQAGIDFVLTYENPDDPSKAYMSPPPLEKPCMDHMPWLVDRASDTREPCGHALMASCPPEPFSELNNDIPFGYNHAQPDQNRSGQRTWEISKGELSTLLNLSKKLDLDGEITPVMAWGMIQGHPRLTELRHEDFNKLTDELRGKVRCYGFGAVMEEFEVRDALNAVFSTKPELNIAF</sequence>
<dbReference type="PANTHER" id="PTHR40621:SF6">
    <property type="entry name" value="AP-1-LIKE TRANSCRIPTION FACTOR YAP1-RELATED"/>
    <property type="match status" value="1"/>
</dbReference>
<feature type="region of interest" description="Disordered" evidence="4">
    <location>
        <begin position="151"/>
        <end position="240"/>
    </location>
</feature>
<dbReference type="Gene3D" id="1.20.5.170">
    <property type="match status" value="1"/>
</dbReference>
<dbReference type="GO" id="GO:0090575">
    <property type="term" value="C:RNA polymerase II transcription regulator complex"/>
    <property type="evidence" value="ECO:0007669"/>
    <property type="project" value="TreeGrafter"/>
</dbReference>
<evidence type="ECO:0000259" key="5">
    <source>
        <dbReference type="SMART" id="SM00338"/>
    </source>
</evidence>
<dbReference type="Gene3D" id="1.10.238.100">
    <property type="entry name" value="YAP1 redox domain. Chain B"/>
    <property type="match status" value="1"/>
</dbReference>
<comment type="caution">
    <text evidence="6">The sequence shown here is derived from an EMBL/GenBank/DDBJ whole genome shotgun (WGS) entry which is preliminary data.</text>
</comment>
<dbReference type="InterPro" id="IPR004827">
    <property type="entry name" value="bZIP"/>
</dbReference>
<dbReference type="SMART" id="SM00338">
    <property type="entry name" value="BRLZ"/>
    <property type="match status" value="1"/>
</dbReference>
<proteinExistence type="predicted"/>
<comment type="subcellular location">
    <subcellularLocation>
        <location evidence="2">Cytoplasm</location>
    </subcellularLocation>
    <subcellularLocation>
        <location evidence="1">Nucleus</location>
    </subcellularLocation>
</comment>
<feature type="region of interest" description="Disordered" evidence="4">
    <location>
        <begin position="1"/>
        <end position="110"/>
    </location>
</feature>
<dbReference type="GO" id="GO:0005737">
    <property type="term" value="C:cytoplasm"/>
    <property type="evidence" value="ECO:0007669"/>
    <property type="project" value="UniProtKB-SubCell"/>
</dbReference>
<evidence type="ECO:0000313" key="7">
    <source>
        <dbReference type="Proteomes" id="UP000829685"/>
    </source>
</evidence>
<dbReference type="GO" id="GO:0001228">
    <property type="term" value="F:DNA-binding transcription activator activity, RNA polymerase II-specific"/>
    <property type="evidence" value="ECO:0007669"/>
    <property type="project" value="TreeGrafter"/>
</dbReference>
<dbReference type="PANTHER" id="PTHR40621">
    <property type="entry name" value="TRANSCRIPTION FACTOR KAPC-RELATED"/>
    <property type="match status" value="1"/>
</dbReference>
<dbReference type="SUPFAM" id="SSF57959">
    <property type="entry name" value="Leucine zipper domain"/>
    <property type="match status" value="1"/>
</dbReference>
<evidence type="ECO:0000313" key="6">
    <source>
        <dbReference type="EMBL" id="KAI1872668.1"/>
    </source>
</evidence>
<dbReference type="EMBL" id="JAFIMR010000011">
    <property type="protein sequence ID" value="KAI1872668.1"/>
    <property type="molecule type" value="Genomic_DNA"/>
</dbReference>
<feature type="domain" description="BZIP" evidence="5">
    <location>
        <begin position="89"/>
        <end position="154"/>
    </location>
</feature>
<organism evidence="6 7">
    <name type="scientific">Neoarthrinium moseri</name>
    <dbReference type="NCBI Taxonomy" id="1658444"/>
    <lineage>
        <taxon>Eukaryota</taxon>
        <taxon>Fungi</taxon>
        <taxon>Dikarya</taxon>
        <taxon>Ascomycota</taxon>
        <taxon>Pezizomycotina</taxon>
        <taxon>Sordariomycetes</taxon>
        <taxon>Xylariomycetidae</taxon>
        <taxon>Amphisphaeriales</taxon>
        <taxon>Apiosporaceae</taxon>
        <taxon>Neoarthrinium</taxon>
    </lineage>
</organism>
<keyword evidence="3" id="KW-0539">Nucleus</keyword>
<dbReference type="AlphaFoldDB" id="A0A9P9WNX8"/>
<protein>
    <recommendedName>
        <fullName evidence="5">BZIP domain-containing protein</fullName>
    </recommendedName>
</protein>
<feature type="compositionally biased region" description="Low complexity" evidence="4">
    <location>
        <begin position="199"/>
        <end position="215"/>
    </location>
</feature>
<dbReference type="CDD" id="cd14688">
    <property type="entry name" value="bZIP_YAP"/>
    <property type="match status" value="1"/>
</dbReference>
<evidence type="ECO:0000256" key="2">
    <source>
        <dbReference type="ARBA" id="ARBA00004496"/>
    </source>
</evidence>
<name>A0A9P9WNX8_9PEZI</name>
<keyword evidence="7" id="KW-1185">Reference proteome</keyword>
<dbReference type="InterPro" id="IPR023167">
    <property type="entry name" value="Yap1_redox_dom_sf"/>
</dbReference>
<evidence type="ECO:0000256" key="4">
    <source>
        <dbReference type="SAM" id="MobiDB-lite"/>
    </source>
</evidence>
<feature type="compositionally biased region" description="Basic and acidic residues" evidence="4">
    <location>
        <begin position="70"/>
        <end position="101"/>
    </location>
</feature>
<evidence type="ECO:0000256" key="3">
    <source>
        <dbReference type="ARBA" id="ARBA00023242"/>
    </source>
</evidence>
<reference evidence="6" key="1">
    <citation type="submission" date="2021-03" db="EMBL/GenBank/DDBJ databases">
        <title>Revisited historic fungal species revealed as producer of novel bioactive compounds through whole genome sequencing and comparative genomics.</title>
        <authorList>
            <person name="Vignolle G.A."/>
            <person name="Hochenegger N."/>
            <person name="Mach R.L."/>
            <person name="Mach-Aigner A.R."/>
            <person name="Javad Rahimi M."/>
            <person name="Salim K.A."/>
            <person name="Chan C.M."/>
            <person name="Lim L.B.L."/>
            <person name="Cai F."/>
            <person name="Druzhinina I.S."/>
            <person name="U'Ren J.M."/>
            <person name="Derntl C."/>
        </authorList>
    </citation>
    <scope>NUCLEOTIDE SEQUENCE</scope>
    <source>
        <strain evidence="6">TUCIM 5799</strain>
    </source>
</reference>
<dbReference type="GO" id="GO:0000976">
    <property type="term" value="F:transcription cis-regulatory region binding"/>
    <property type="evidence" value="ECO:0007669"/>
    <property type="project" value="InterPro"/>
</dbReference>
<dbReference type="SUPFAM" id="SSF111430">
    <property type="entry name" value="YAP1 redox domain"/>
    <property type="match status" value="1"/>
</dbReference>
<accession>A0A9P9WNX8</accession>
<evidence type="ECO:0000256" key="1">
    <source>
        <dbReference type="ARBA" id="ARBA00004123"/>
    </source>
</evidence>
<gene>
    <name evidence="6" type="ORF">JX265_005548</name>
</gene>
<dbReference type="InterPro" id="IPR050936">
    <property type="entry name" value="AP-1-like"/>
</dbReference>
<dbReference type="Proteomes" id="UP000829685">
    <property type="component" value="Unassembled WGS sequence"/>
</dbReference>
<dbReference type="InterPro" id="IPR046347">
    <property type="entry name" value="bZIP_sf"/>
</dbReference>